<evidence type="ECO:0000313" key="2">
    <source>
        <dbReference type="EMBL" id="MDA0644277.1"/>
    </source>
</evidence>
<sequence length="316" mass="34465">MTYRLTPIGPAVDGGPVPETVLTWDGPTLVATACDDAVRVRPAMLYRYRYDRQQAGSDGQRVTGLAALDHDGLVLLDLPGAWPEEQVTGFAAQAGVPVDGCRFESSKRVRARLSGRAPGWRRVLGVPPPKPARWRLPLIYAAGAVGLAVMVYLVSVGAWAAWRGLSVVGRVLIDLVEVKWLVVAFSPLLLVLRPIKARWRRYEASKGMRAGPLDGPNLVIGASKELVIHNIGEQLAPLEIGRAPGRAAGLLAYQYEDRSGLFILNHAGRPLHHIPGPWSPEDLRRLAARNDLDLSVLRLSREEYIDLVRTCGHGSP</sequence>
<dbReference type="Proteomes" id="UP001212498">
    <property type="component" value="Unassembled WGS sequence"/>
</dbReference>
<feature type="transmembrane region" description="Helical" evidence="1">
    <location>
        <begin position="168"/>
        <end position="192"/>
    </location>
</feature>
<dbReference type="EMBL" id="JAPNUD010000092">
    <property type="protein sequence ID" value="MDA0644277.1"/>
    <property type="molecule type" value="Genomic_DNA"/>
</dbReference>
<name>A0ABT4T450_9ACTN</name>
<reference evidence="2 3" key="1">
    <citation type="submission" date="2022-11" db="EMBL/GenBank/DDBJ databases">
        <title>Nonomuraea corallina sp. nov., a new species of the genus Nonomuraea isolated from sea side sediment in Thai sea.</title>
        <authorList>
            <person name="Ngamcharungchit C."/>
            <person name="Matsumoto A."/>
            <person name="Suriyachadkun C."/>
            <person name="Panbangred W."/>
            <person name="Inahashi Y."/>
            <person name="Intra B."/>
        </authorList>
    </citation>
    <scope>NUCLEOTIDE SEQUENCE [LARGE SCALE GENOMIC DNA]</scope>
    <source>
        <strain evidence="2 3">DSM 43553</strain>
    </source>
</reference>
<comment type="caution">
    <text evidence="2">The sequence shown here is derived from an EMBL/GenBank/DDBJ whole genome shotgun (WGS) entry which is preliminary data.</text>
</comment>
<keyword evidence="1" id="KW-1133">Transmembrane helix</keyword>
<evidence type="ECO:0000313" key="3">
    <source>
        <dbReference type="Proteomes" id="UP001212498"/>
    </source>
</evidence>
<feature type="transmembrane region" description="Helical" evidence="1">
    <location>
        <begin position="138"/>
        <end position="162"/>
    </location>
</feature>
<gene>
    <name evidence="2" type="ORF">OUY24_26910</name>
</gene>
<dbReference type="RefSeq" id="WP_271278319.1">
    <property type="nucleotide sequence ID" value="NZ_BAABFD010000039.1"/>
</dbReference>
<organism evidence="2 3">
    <name type="scientific">Nonomuraea ferruginea</name>
    <dbReference type="NCBI Taxonomy" id="46174"/>
    <lineage>
        <taxon>Bacteria</taxon>
        <taxon>Bacillati</taxon>
        <taxon>Actinomycetota</taxon>
        <taxon>Actinomycetes</taxon>
        <taxon>Streptosporangiales</taxon>
        <taxon>Streptosporangiaceae</taxon>
        <taxon>Nonomuraea</taxon>
    </lineage>
</organism>
<accession>A0ABT4T450</accession>
<protein>
    <submittedName>
        <fullName evidence="2">Uncharacterized protein</fullName>
    </submittedName>
</protein>
<keyword evidence="1" id="KW-0472">Membrane</keyword>
<keyword evidence="3" id="KW-1185">Reference proteome</keyword>
<evidence type="ECO:0000256" key="1">
    <source>
        <dbReference type="SAM" id="Phobius"/>
    </source>
</evidence>
<keyword evidence="1" id="KW-0812">Transmembrane</keyword>
<proteinExistence type="predicted"/>